<gene>
    <name evidence="2" type="ORF">Pcinc_009253</name>
    <name evidence="3" type="ORF">Pcinc_009278</name>
</gene>
<dbReference type="AlphaFoldDB" id="A0AAE1G797"/>
<organism evidence="3 4">
    <name type="scientific">Petrolisthes cinctipes</name>
    <name type="common">Flat porcelain crab</name>
    <dbReference type="NCBI Taxonomy" id="88211"/>
    <lineage>
        <taxon>Eukaryota</taxon>
        <taxon>Metazoa</taxon>
        <taxon>Ecdysozoa</taxon>
        <taxon>Arthropoda</taxon>
        <taxon>Crustacea</taxon>
        <taxon>Multicrustacea</taxon>
        <taxon>Malacostraca</taxon>
        <taxon>Eumalacostraca</taxon>
        <taxon>Eucarida</taxon>
        <taxon>Decapoda</taxon>
        <taxon>Pleocyemata</taxon>
        <taxon>Anomura</taxon>
        <taxon>Galatheoidea</taxon>
        <taxon>Porcellanidae</taxon>
        <taxon>Petrolisthes</taxon>
    </lineage>
</organism>
<evidence type="ECO:0000256" key="1">
    <source>
        <dbReference type="SAM" id="MobiDB-lite"/>
    </source>
</evidence>
<accession>A0AAE1G797</accession>
<evidence type="ECO:0000313" key="4">
    <source>
        <dbReference type="Proteomes" id="UP001286313"/>
    </source>
</evidence>
<proteinExistence type="predicted"/>
<keyword evidence="4" id="KW-1185">Reference proteome</keyword>
<name>A0AAE1G797_PETCI</name>
<feature type="compositionally biased region" description="Basic and acidic residues" evidence="1">
    <location>
        <begin position="84"/>
        <end position="101"/>
    </location>
</feature>
<evidence type="ECO:0000313" key="2">
    <source>
        <dbReference type="EMBL" id="KAK3886605.1"/>
    </source>
</evidence>
<protein>
    <submittedName>
        <fullName evidence="3">Uncharacterized protein</fullName>
    </submittedName>
</protein>
<reference evidence="3" key="1">
    <citation type="submission" date="2023-10" db="EMBL/GenBank/DDBJ databases">
        <title>Genome assemblies of two species of porcelain crab, Petrolisthes cinctipes and Petrolisthes manimaculis (Anomura: Porcellanidae).</title>
        <authorList>
            <person name="Angst P."/>
        </authorList>
    </citation>
    <scope>NUCLEOTIDE SEQUENCE</scope>
    <source>
        <strain evidence="3">PB745_01</strain>
        <tissue evidence="3">Gill</tissue>
    </source>
</reference>
<dbReference type="EMBL" id="JAWQEG010000685">
    <property type="protein sequence ID" value="KAK3886605.1"/>
    <property type="molecule type" value="Genomic_DNA"/>
</dbReference>
<dbReference type="Proteomes" id="UP001286313">
    <property type="component" value="Unassembled WGS sequence"/>
</dbReference>
<evidence type="ECO:0000313" key="3">
    <source>
        <dbReference type="EMBL" id="KAK3886631.1"/>
    </source>
</evidence>
<sequence length="113" mass="12692">MPKNGKKKTAKRAFLQEEEMAPLPASVALEPQREEEPQFVTLQAMEGINLEDFGPPPPPSPSDTVPKQEADTEVKGNWTYIPRTDGDTSDEKEPHEGRQEEAPFNYLPTWRGS</sequence>
<comment type="caution">
    <text evidence="3">The sequence shown here is derived from an EMBL/GenBank/DDBJ whole genome shotgun (WGS) entry which is preliminary data.</text>
</comment>
<dbReference type="EMBL" id="JAWQEG010000685">
    <property type="protein sequence ID" value="KAK3886631.1"/>
    <property type="molecule type" value="Genomic_DNA"/>
</dbReference>
<feature type="region of interest" description="Disordered" evidence="1">
    <location>
        <begin position="49"/>
        <end position="113"/>
    </location>
</feature>